<evidence type="ECO:0000313" key="7">
    <source>
        <dbReference type="EMBL" id="CAI3952876.1"/>
    </source>
</evidence>
<dbReference type="PANTHER" id="PTHR44688:SF16">
    <property type="entry name" value="DNA-BINDING TRANSCRIPTIONAL ACTIVATOR DEVR_DOSR"/>
    <property type="match status" value="1"/>
</dbReference>
<dbReference type="Pfam" id="PF00072">
    <property type="entry name" value="Response_reg"/>
    <property type="match status" value="1"/>
</dbReference>
<dbReference type="InterPro" id="IPR001789">
    <property type="entry name" value="Sig_transdc_resp-reg_receiver"/>
</dbReference>
<organism evidence="7 8">
    <name type="scientific">Commensalibacter papalotli</name>
    <name type="common">ex Botero et al. 2024</name>
    <dbReference type="NCBI Taxonomy" id="2972766"/>
    <lineage>
        <taxon>Bacteria</taxon>
        <taxon>Pseudomonadati</taxon>
        <taxon>Pseudomonadota</taxon>
        <taxon>Alphaproteobacteria</taxon>
        <taxon>Acetobacterales</taxon>
        <taxon>Acetobacteraceae</taxon>
    </lineage>
</organism>
<keyword evidence="4" id="KW-0597">Phosphoprotein</keyword>
<keyword evidence="2" id="KW-0238">DNA-binding</keyword>
<dbReference type="Pfam" id="PF00196">
    <property type="entry name" value="GerE"/>
    <property type="match status" value="1"/>
</dbReference>
<dbReference type="PRINTS" id="PR00038">
    <property type="entry name" value="HTHLUXR"/>
</dbReference>
<feature type="domain" description="Response regulatory" evidence="6">
    <location>
        <begin position="5"/>
        <end position="119"/>
    </location>
</feature>
<evidence type="ECO:0000256" key="4">
    <source>
        <dbReference type="PROSITE-ProRule" id="PRU00169"/>
    </source>
</evidence>
<dbReference type="PROSITE" id="PS50043">
    <property type="entry name" value="HTH_LUXR_2"/>
    <property type="match status" value="1"/>
</dbReference>
<evidence type="ECO:0000256" key="1">
    <source>
        <dbReference type="ARBA" id="ARBA00023015"/>
    </source>
</evidence>
<dbReference type="PROSITE" id="PS00622">
    <property type="entry name" value="HTH_LUXR_1"/>
    <property type="match status" value="1"/>
</dbReference>
<dbReference type="EMBL" id="CAMXCH010000004">
    <property type="protein sequence ID" value="CAI3952876.1"/>
    <property type="molecule type" value="Genomic_DNA"/>
</dbReference>
<dbReference type="SUPFAM" id="SSF52172">
    <property type="entry name" value="CheY-like"/>
    <property type="match status" value="1"/>
</dbReference>
<dbReference type="SUPFAM" id="SSF46894">
    <property type="entry name" value="C-terminal effector domain of the bipartite response regulators"/>
    <property type="match status" value="1"/>
</dbReference>
<name>A0ABN8WEJ3_9PROT</name>
<dbReference type="Gene3D" id="3.40.50.2300">
    <property type="match status" value="1"/>
</dbReference>
<evidence type="ECO:0000256" key="2">
    <source>
        <dbReference type="ARBA" id="ARBA00023125"/>
    </source>
</evidence>
<evidence type="ECO:0000256" key="3">
    <source>
        <dbReference type="ARBA" id="ARBA00023163"/>
    </source>
</evidence>
<dbReference type="Gene3D" id="1.10.10.10">
    <property type="entry name" value="Winged helix-like DNA-binding domain superfamily/Winged helix DNA-binding domain"/>
    <property type="match status" value="1"/>
</dbReference>
<dbReference type="InterPro" id="IPR016032">
    <property type="entry name" value="Sig_transdc_resp-reg_C-effctor"/>
</dbReference>
<keyword evidence="3" id="KW-0804">Transcription</keyword>
<protein>
    <submittedName>
        <fullName evidence="7">FixJ family</fullName>
    </submittedName>
</protein>
<feature type="domain" description="HTH luxR-type" evidence="5">
    <location>
        <begin position="135"/>
        <end position="200"/>
    </location>
</feature>
<evidence type="ECO:0000259" key="5">
    <source>
        <dbReference type="PROSITE" id="PS50043"/>
    </source>
</evidence>
<keyword evidence="8" id="KW-1185">Reference proteome</keyword>
<dbReference type="SMART" id="SM00448">
    <property type="entry name" value="REC"/>
    <property type="match status" value="1"/>
</dbReference>
<sequence length="210" mass="23847">MEPKLVYIIDDDMSVRDALDDLLASVDIETRSFDSVESFLQSEKNPILSCLILDVRMPGQSGMDFQHKMQKNGLDIPVIFISGHGDIPMSVTAIKRGAIDFLSKPFREQDILEAIYRGFEVSREKIKQHEERNHIEKIYNSLNAGEKAVVSFLIKGHLNKQIAAELNVSEITVKVRRANIMQKMQVKSFADLIRMGIEIEKMLLEGSLQI</sequence>
<comment type="caution">
    <text evidence="7">The sequence shown here is derived from an EMBL/GenBank/DDBJ whole genome shotgun (WGS) entry which is preliminary data.</text>
</comment>
<proteinExistence type="predicted"/>
<evidence type="ECO:0000313" key="8">
    <source>
        <dbReference type="Proteomes" id="UP001154272"/>
    </source>
</evidence>
<dbReference type="CDD" id="cd06170">
    <property type="entry name" value="LuxR_C_like"/>
    <property type="match status" value="1"/>
</dbReference>
<dbReference type="InterPro" id="IPR036388">
    <property type="entry name" value="WH-like_DNA-bd_sf"/>
</dbReference>
<reference evidence="7" key="1">
    <citation type="submission" date="2022-10" db="EMBL/GenBank/DDBJ databases">
        <authorList>
            <person name="Botero Cardona J."/>
        </authorList>
    </citation>
    <scope>NUCLEOTIDE SEQUENCE</scope>
    <source>
        <strain evidence="7">R-83534</strain>
    </source>
</reference>
<dbReference type="PROSITE" id="PS50110">
    <property type="entry name" value="RESPONSE_REGULATORY"/>
    <property type="match status" value="1"/>
</dbReference>
<dbReference type="Proteomes" id="UP001154272">
    <property type="component" value="Unassembled WGS sequence"/>
</dbReference>
<dbReference type="PANTHER" id="PTHR44688">
    <property type="entry name" value="DNA-BINDING TRANSCRIPTIONAL ACTIVATOR DEVR_DOSR"/>
    <property type="match status" value="1"/>
</dbReference>
<feature type="modified residue" description="4-aspartylphosphate" evidence="4">
    <location>
        <position position="54"/>
    </location>
</feature>
<accession>A0ABN8WEJ3</accession>
<keyword evidence="1" id="KW-0805">Transcription regulation</keyword>
<gene>
    <name evidence="7" type="ORF">R83534S58_LOCUS1821</name>
</gene>
<dbReference type="InterPro" id="IPR000792">
    <property type="entry name" value="Tscrpt_reg_LuxR_C"/>
</dbReference>
<dbReference type="CDD" id="cd17537">
    <property type="entry name" value="REC_FixJ"/>
    <property type="match status" value="1"/>
</dbReference>
<dbReference type="InterPro" id="IPR011006">
    <property type="entry name" value="CheY-like_superfamily"/>
</dbReference>
<dbReference type="SMART" id="SM00421">
    <property type="entry name" value="HTH_LUXR"/>
    <property type="match status" value="1"/>
</dbReference>
<evidence type="ECO:0000259" key="6">
    <source>
        <dbReference type="PROSITE" id="PS50110"/>
    </source>
</evidence>
<dbReference type="RefSeq" id="WP_282024419.1">
    <property type="nucleotide sequence ID" value="NZ_CAMXCH010000004.1"/>
</dbReference>